<name>A0A8J3N4A8_9CHLR</name>
<dbReference type="EC" id="2.4.2.21" evidence="4 11"/>
<evidence type="ECO:0000256" key="11">
    <source>
        <dbReference type="HAMAP-Rule" id="MF_00230"/>
    </source>
</evidence>
<dbReference type="PANTHER" id="PTHR43463:SF1">
    <property type="entry name" value="NICOTINATE-NUCLEOTIDE--DIMETHYLBENZIMIDAZOLE PHOSPHORIBOSYLTRANSFERASE"/>
    <property type="match status" value="1"/>
</dbReference>
<evidence type="ECO:0000256" key="1">
    <source>
        <dbReference type="ARBA" id="ARBA00002197"/>
    </source>
</evidence>
<dbReference type="InterPro" id="IPR017846">
    <property type="entry name" value="Nict_dMeBzImd_PRibTrfase_bact"/>
</dbReference>
<dbReference type="RefSeq" id="WP_220205975.1">
    <property type="nucleotide sequence ID" value="NZ_BNJK01000001.1"/>
</dbReference>
<sequence length="359" mass="37647">MEKQADRQRINDLIARIEPLDVEAMEQARQRQENLTKPAGSLGRLEKLAIQIAGIQRRALPGIEQKVVIVMAGDHGVTVEGVSAYPSEVTPQMVQNFLHGGAAINALARQANARVVIVDIGVASELHHPDLVSRKVAPGTANMAQGAAMTEAQMLTAINVGIDILQAQQGVQLVATGDMGIGNTTASSAITADLLQLPVSQVTGRGTGLNDAQLDHKIVVIERALAINQPEPQNPLDVLMKVGGLEIAGLVGVILAAAAERIAVVIDGFISGAAALVAARLCPAACQYLIAGHTSVEQGHGHILRALELAPLLNLGLRLGEGTGAVLAMHLIEGALHTHNEMLTFAEAGVSNREEEEKN</sequence>
<evidence type="ECO:0000313" key="13">
    <source>
        <dbReference type="Proteomes" id="UP000597444"/>
    </source>
</evidence>
<organism evidence="12 13">
    <name type="scientific">Reticulibacter mediterranei</name>
    <dbReference type="NCBI Taxonomy" id="2778369"/>
    <lineage>
        <taxon>Bacteria</taxon>
        <taxon>Bacillati</taxon>
        <taxon>Chloroflexota</taxon>
        <taxon>Ktedonobacteria</taxon>
        <taxon>Ktedonobacterales</taxon>
        <taxon>Reticulibacteraceae</taxon>
        <taxon>Reticulibacter</taxon>
    </lineage>
</organism>
<evidence type="ECO:0000256" key="2">
    <source>
        <dbReference type="ARBA" id="ARBA00005049"/>
    </source>
</evidence>
<dbReference type="PANTHER" id="PTHR43463">
    <property type="entry name" value="NICOTINATE-NUCLEOTIDE--DIMETHYLBENZIMIDAZOLE PHOSPHORIBOSYLTRANSFERASE"/>
    <property type="match status" value="1"/>
</dbReference>
<dbReference type="InterPro" id="IPR003200">
    <property type="entry name" value="Nict_dMeBzImd_PRibTrfase"/>
</dbReference>
<reference evidence="12" key="1">
    <citation type="submission" date="2020-10" db="EMBL/GenBank/DDBJ databases">
        <title>Taxonomic study of unclassified bacteria belonging to the class Ktedonobacteria.</title>
        <authorList>
            <person name="Yabe S."/>
            <person name="Wang C.M."/>
            <person name="Zheng Y."/>
            <person name="Sakai Y."/>
            <person name="Cavaletti L."/>
            <person name="Monciardini P."/>
            <person name="Donadio S."/>
        </authorList>
    </citation>
    <scope>NUCLEOTIDE SEQUENCE</scope>
    <source>
        <strain evidence="12">ID150040</strain>
    </source>
</reference>
<dbReference type="GO" id="GO:0008939">
    <property type="term" value="F:nicotinate-nucleotide-dimethylbenzimidazole phosphoribosyltransferase activity"/>
    <property type="evidence" value="ECO:0007669"/>
    <property type="project" value="UniProtKB-UniRule"/>
</dbReference>
<dbReference type="NCBIfam" id="NF000996">
    <property type="entry name" value="PRK00105.1"/>
    <property type="match status" value="1"/>
</dbReference>
<keyword evidence="7 11" id="KW-0328">Glycosyltransferase</keyword>
<comment type="caution">
    <text evidence="12">The sequence shown here is derived from an EMBL/GenBank/DDBJ whole genome shotgun (WGS) entry which is preliminary data.</text>
</comment>
<evidence type="ECO:0000256" key="4">
    <source>
        <dbReference type="ARBA" id="ARBA00011991"/>
    </source>
</evidence>
<dbReference type="FunFam" id="3.40.50.10210:FF:000001">
    <property type="entry name" value="Nicotinate-nucleotide--dimethylbenzimidazole phosphoribosyltransferase"/>
    <property type="match status" value="1"/>
</dbReference>
<evidence type="ECO:0000313" key="12">
    <source>
        <dbReference type="EMBL" id="GHO95288.1"/>
    </source>
</evidence>
<evidence type="ECO:0000256" key="6">
    <source>
        <dbReference type="ARBA" id="ARBA00022573"/>
    </source>
</evidence>
<dbReference type="Proteomes" id="UP000597444">
    <property type="component" value="Unassembled WGS sequence"/>
</dbReference>
<comment type="similarity">
    <text evidence="3 11">Belongs to the CobT family.</text>
</comment>
<proteinExistence type="inferred from homology"/>
<dbReference type="Pfam" id="PF02277">
    <property type="entry name" value="DBI_PRT"/>
    <property type="match status" value="1"/>
</dbReference>
<keyword evidence="6 11" id="KW-0169">Cobalamin biosynthesis</keyword>
<dbReference type="UniPathway" id="UPA00061">
    <property type="reaction ID" value="UER00516"/>
</dbReference>
<evidence type="ECO:0000256" key="9">
    <source>
        <dbReference type="ARBA" id="ARBA00030686"/>
    </source>
</evidence>
<gene>
    <name evidence="11 12" type="primary">cobT</name>
    <name evidence="12" type="ORF">KSF_053360</name>
</gene>
<evidence type="ECO:0000256" key="3">
    <source>
        <dbReference type="ARBA" id="ARBA00007110"/>
    </source>
</evidence>
<dbReference type="Gene3D" id="1.10.1610.10">
    <property type="match status" value="1"/>
</dbReference>
<protein>
    <recommendedName>
        <fullName evidence="5 11">Nicotinate-nucleotide--dimethylbenzimidazole phosphoribosyltransferase</fullName>
        <shortName evidence="11">NN:DBI PRT</shortName>
        <ecNumber evidence="4 11">2.4.2.21</ecNumber>
    </recommendedName>
    <alternativeName>
        <fullName evidence="9 11">N(1)-alpha-phosphoribosyltransferase</fullName>
    </alternativeName>
</protein>
<comment type="pathway">
    <text evidence="2 11">Nucleoside biosynthesis; alpha-ribazole biosynthesis; alpha-ribazole from 5,6-dimethylbenzimidazole: step 1/2.</text>
</comment>
<dbReference type="InterPro" id="IPR023195">
    <property type="entry name" value="Nict_dMeBzImd_PRibTrfase_N"/>
</dbReference>
<keyword evidence="8 11" id="KW-0808">Transferase</keyword>
<dbReference type="AlphaFoldDB" id="A0A8J3N4A8"/>
<evidence type="ECO:0000256" key="7">
    <source>
        <dbReference type="ARBA" id="ARBA00022676"/>
    </source>
</evidence>
<dbReference type="CDD" id="cd02439">
    <property type="entry name" value="DMB-PRT_CobT"/>
    <property type="match status" value="1"/>
</dbReference>
<dbReference type="HAMAP" id="MF_00230">
    <property type="entry name" value="CobT"/>
    <property type="match status" value="1"/>
</dbReference>
<dbReference type="SUPFAM" id="SSF52733">
    <property type="entry name" value="Nicotinate mononucleotide:5,6-dimethylbenzimidazole phosphoribosyltransferase (CobT)"/>
    <property type="match status" value="1"/>
</dbReference>
<comment type="catalytic activity">
    <reaction evidence="10 11">
        <text>5,6-dimethylbenzimidazole + nicotinate beta-D-ribonucleotide = alpha-ribazole 5'-phosphate + nicotinate + H(+)</text>
        <dbReference type="Rhea" id="RHEA:11196"/>
        <dbReference type="ChEBI" id="CHEBI:15378"/>
        <dbReference type="ChEBI" id="CHEBI:15890"/>
        <dbReference type="ChEBI" id="CHEBI:32544"/>
        <dbReference type="ChEBI" id="CHEBI:57502"/>
        <dbReference type="ChEBI" id="CHEBI:57918"/>
        <dbReference type="EC" id="2.4.2.21"/>
    </reaction>
</comment>
<evidence type="ECO:0000256" key="10">
    <source>
        <dbReference type="ARBA" id="ARBA00047340"/>
    </source>
</evidence>
<evidence type="ECO:0000256" key="5">
    <source>
        <dbReference type="ARBA" id="ARBA00015486"/>
    </source>
</evidence>
<accession>A0A8J3N4A8</accession>
<dbReference type="InterPro" id="IPR036087">
    <property type="entry name" value="Nict_dMeBzImd_PRibTrfase_sf"/>
</dbReference>
<dbReference type="Gene3D" id="3.40.50.10210">
    <property type="match status" value="1"/>
</dbReference>
<keyword evidence="13" id="KW-1185">Reference proteome</keyword>
<comment type="function">
    <text evidence="1 11">Catalyzes the synthesis of alpha-ribazole-5'-phosphate from nicotinate mononucleotide (NAMN) and 5,6-dimethylbenzimidazole (DMB).</text>
</comment>
<dbReference type="EMBL" id="BNJK01000001">
    <property type="protein sequence ID" value="GHO95288.1"/>
    <property type="molecule type" value="Genomic_DNA"/>
</dbReference>
<evidence type="ECO:0000256" key="8">
    <source>
        <dbReference type="ARBA" id="ARBA00022679"/>
    </source>
</evidence>
<dbReference type="GO" id="GO:0009236">
    <property type="term" value="P:cobalamin biosynthetic process"/>
    <property type="evidence" value="ECO:0007669"/>
    <property type="project" value="UniProtKB-UniRule"/>
</dbReference>
<dbReference type="NCBIfam" id="TIGR03160">
    <property type="entry name" value="cobT_DBIPRT"/>
    <property type="match status" value="1"/>
</dbReference>
<feature type="active site" description="Proton acceptor" evidence="11">
    <location>
        <position position="321"/>
    </location>
</feature>